<proteinExistence type="inferred from homology"/>
<dbReference type="GO" id="GO:0008412">
    <property type="term" value="F:4-hydroxybenzoate polyprenyltransferase activity"/>
    <property type="evidence" value="ECO:0007669"/>
    <property type="project" value="UniProtKB-EC"/>
</dbReference>
<dbReference type="PANTHER" id="PTHR11048">
    <property type="entry name" value="PRENYLTRANSFERASES"/>
    <property type="match status" value="1"/>
</dbReference>
<dbReference type="Gene3D" id="1.20.120.1780">
    <property type="entry name" value="UbiA prenyltransferase"/>
    <property type="match status" value="1"/>
</dbReference>
<comment type="caution">
    <text evidence="11">The sequence shown here is derived from an EMBL/GenBank/DDBJ whole genome shotgun (WGS) entry which is preliminary data.</text>
</comment>
<keyword evidence="6 9" id="KW-1133">Transmembrane helix</keyword>
<dbReference type="Gene3D" id="1.10.357.140">
    <property type="entry name" value="UbiA prenyltransferase"/>
    <property type="match status" value="1"/>
</dbReference>
<feature type="transmembrane region" description="Helical" evidence="9">
    <location>
        <begin position="32"/>
        <end position="51"/>
    </location>
</feature>
<comment type="subcellular location">
    <subcellularLocation>
        <location evidence="2">Membrane</location>
        <topology evidence="2">Multi-pass membrane protein</topology>
    </subcellularLocation>
    <subcellularLocation>
        <location evidence="9">Mitochondrion inner membrane</location>
        <topology evidence="9">Multi-pass membrane protein</topology>
        <orientation evidence="9">Matrix side</orientation>
    </subcellularLocation>
</comment>
<dbReference type="FunFam" id="1.10.357.140:FF:000003">
    <property type="entry name" value="4-hydroxybenzoate polyprenyltransferase, mitochondrial"/>
    <property type="match status" value="1"/>
</dbReference>
<keyword evidence="7 9" id="KW-0472">Membrane</keyword>
<dbReference type="EMBL" id="JARAOO010000008">
    <property type="protein sequence ID" value="KAJ7960538.1"/>
    <property type="molecule type" value="Genomic_DNA"/>
</dbReference>
<dbReference type="GO" id="GO:0102930">
    <property type="term" value="F:4-hydroxybenzoate geranyltransferase activity"/>
    <property type="evidence" value="ECO:0007669"/>
    <property type="project" value="UniProtKB-EC"/>
</dbReference>
<dbReference type="EC" id="2.5.1.39" evidence="9"/>
<dbReference type="PANTHER" id="PTHR11048:SF40">
    <property type="entry name" value="4-HYDROXYBENZOATE POLYPRENYLTRANSFERASE, MITOCHONDRIAL-LIKE ISOFORM X1"/>
    <property type="match status" value="1"/>
</dbReference>
<evidence type="ECO:0000256" key="4">
    <source>
        <dbReference type="ARBA" id="ARBA00022679"/>
    </source>
</evidence>
<dbReference type="CDD" id="cd13959">
    <property type="entry name" value="PT_UbiA_COQ2"/>
    <property type="match status" value="1"/>
</dbReference>
<sequence>MPIGIWLVGLLTYPLLWSIALAAPQGHLPNFKTLILFAVGAIPFRCAACTINEILDSDIDRLIERTKSRPIACGAVTPFQGLCFFGLEILLGLAILLPALNTCSRLLGIPFLFLTCTYPLMKRITYWPQAYLGLNFNWGALLGWAAVKGSLDLKIVLPLYIGGVFWTLVYDTIYAHQDREEDMQVGVKSTALLFGNSTKTWTTGFAIACIASLALSGYNARIGWPFYVSLIAASGQLGWQIWTVDLSSGDDCKSKFVSNKWFAGIVFSGILIGRLLP</sequence>
<dbReference type="GO" id="GO:0006744">
    <property type="term" value="P:ubiquinone biosynthetic process"/>
    <property type="evidence" value="ECO:0007669"/>
    <property type="project" value="UniProtKB-UniRule"/>
</dbReference>
<comment type="pathway">
    <text evidence="9">Cofactor biosynthesis; ubiquinone biosynthesis.</text>
</comment>
<comment type="catalytic activity">
    <reaction evidence="9">
        <text>an all-trans-polyprenyl diphosphate + 4-hydroxybenzoate = a 4-hydroxy-3-(all-trans-polyprenyl)benzoate + diphosphate</text>
        <dbReference type="Rhea" id="RHEA:44504"/>
        <dbReference type="Rhea" id="RHEA-COMP:9514"/>
        <dbReference type="Rhea" id="RHEA-COMP:9564"/>
        <dbReference type="ChEBI" id="CHEBI:17879"/>
        <dbReference type="ChEBI" id="CHEBI:33019"/>
        <dbReference type="ChEBI" id="CHEBI:58914"/>
        <dbReference type="ChEBI" id="CHEBI:78396"/>
        <dbReference type="EC" id="2.5.1.39"/>
    </reaction>
</comment>
<keyword evidence="9" id="KW-0999">Mitochondrion inner membrane</keyword>
<dbReference type="GO" id="GO:0008299">
    <property type="term" value="P:isoprenoid biosynthetic process"/>
    <property type="evidence" value="ECO:0007669"/>
    <property type="project" value="UniProtKB-UniRule"/>
</dbReference>
<evidence type="ECO:0000256" key="5">
    <source>
        <dbReference type="ARBA" id="ARBA00022692"/>
    </source>
</evidence>
<evidence type="ECO:0000256" key="1">
    <source>
        <dbReference type="ARBA" id="ARBA00001946"/>
    </source>
</evidence>
<feature type="transmembrane region" description="Helical" evidence="9">
    <location>
        <begin position="224"/>
        <end position="244"/>
    </location>
</feature>
<protein>
    <recommendedName>
        <fullName evidence="9">4-hydroxybenzoate polyprenyltransferase, mitochondrial</fullName>
        <shortName evidence="9">4-HB polyprenyltransferase</shortName>
        <ecNumber evidence="9">2.5.1.39</ecNumber>
    </recommendedName>
    <alternativeName>
        <fullName evidence="9">Para-hydroxybenzoate--polyprenyltransferase</fullName>
        <shortName evidence="9">PHB:PPT</shortName>
        <shortName evidence="9">PHB:polyprenyltransferase</shortName>
    </alternativeName>
</protein>
<gene>
    <name evidence="11" type="ORF">O6P43_020965</name>
</gene>
<reference evidence="11" key="1">
    <citation type="journal article" date="2023" name="Science">
        <title>Elucidation of the pathway for biosynthesis of saponin adjuvants from the soapbark tree.</title>
        <authorList>
            <person name="Reed J."/>
            <person name="Orme A."/>
            <person name="El-Demerdash A."/>
            <person name="Owen C."/>
            <person name="Martin L.B.B."/>
            <person name="Misra R.C."/>
            <person name="Kikuchi S."/>
            <person name="Rejzek M."/>
            <person name="Martin A.C."/>
            <person name="Harkess A."/>
            <person name="Leebens-Mack J."/>
            <person name="Louveau T."/>
            <person name="Stephenson M.J."/>
            <person name="Osbourn A."/>
        </authorList>
    </citation>
    <scope>NUCLEOTIDE SEQUENCE</scope>
    <source>
        <strain evidence="11">S10</strain>
    </source>
</reference>
<dbReference type="Pfam" id="PF01040">
    <property type="entry name" value="UbiA"/>
    <property type="match status" value="1"/>
</dbReference>
<evidence type="ECO:0000256" key="9">
    <source>
        <dbReference type="HAMAP-Rule" id="MF_03189"/>
    </source>
</evidence>
<feature type="transmembrane region" description="Helical" evidence="9">
    <location>
        <begin position="130"/>
        <end position="147"/>
    </location>
</feature>
<dbReference type="InterPro" id="IPR039653">
    <property type="entry name" value="Prenyltransferase"/>
</dbReference>
<evidence type="ECO:0000313" key="11">
    <source>
        <dbReference type="EMBL" id="KAJ7960538.1"/>
    </source>
</evidence>
<comment type="similarity">
    <text evidence="3 9">Belongs to the UbiA prenyltransferase family.</text>
</comment>
<comment type="cofactor">
    <cofactor evidence="1 9">
        <name>Mg(2+)</name>
        <dbReference type="ChEBI" id="CHEBI:18420"/>
    </cofactor>
</comment>
<evidence type="ECO:0000256" key="8">
    <source>
        <dbReference type="ARBA" id="ARBA00050283"/>
    </source>
</evidence>
<dbReference type="HAMAP" id="MF_01635">
    <property type="entry name" value="UbiA"/>
    <property type="match status" value="1"/>
</dbReference>
<dbReference type="NCBIfam" id="TIGR01474">
    <property type="entry name" value="ubiA_proteo"/>
    <property type="match status" value="1"/>
</dbReference>
<comment type="function">
    <text evidence="9">Catalyzes the prenylation of para-hydroxybenzoate (PHB) with an all-trans polyprenyl group. Mediates the second step in the final reaction sequence of coenzyme Q (CoQ) biosynthesis, which is the condensation of the polyisoprenoid side chain with PHB, generating the first membrane-bound Q intermediate.</text>
</comment>
<feature type="transmembrane region" description="Helical" evidence="9">
    <location>
        <begin position="153"/>
        <end position="173"/>
    </location>
</feature>
<dbReference type="GO" id="GO:0005743">
    <property type="term" value="C:mitochondrial inner membrane"/>
    <property type="evidence" value="ECO:0007669"/>
    <property type="project" value="UniProtKB-SubCell"/>
</dbReference>
<feature type="chain" id="PRO_5042114688" description="4-hydroxybenzoate polyprenyltransferase, mitochondrial" evidence="10">
    <location>
        <begin position="23"/>
        <end position="277"/>
    </location>
</feature>
<feature type="transmembrane region" description="Helical" evidence="9">
    <location>
        <begin position="71"/>
        <end position="97"/>
    </location>
</feature>
<feature type="transmembrane region" description="Helical" evidence="9">
    <location>
        <begin position="200"/>
        <end position="218"/>
    </location>
</feature>
<dbReference type="InterPro" id="IPR044878">
    <property type="entry name" value="UbiA_sf"/>
</dbReference>
<dbReference type="Proteomes" id="UP001163823">
    <property type="component" value="Chromosome 8"/>
</dbReference>
<evidence type="ECO:0000256" key="7">
    <source>
        <dbReference type="ARBA" id="ARBA00023136"/>
    </source>
</evidence>
<organism evidence="11 12">
    <name type="scientific">Quillaja saponaria</name>
    <name type="common">Soap bark tree</name>
    <dbReference type="NCBI Taxonomy" id="32244"/>
    <lineage>
        <taxon>Eukaryota</taxon>
        <taxon>Viridiplantae</taxon>
        <taxon>Streptophyta</taxon>
        <taxon>Embryophyta</taxon>
        <taxon>Tracheophyta</taxon>
        <taxon>Spermatophyta</taxon>
        <taxon>Magnoliopsida</taxon>
        <taxon>eudicotyledons</taxon>
        <taxon>Gunneridae</taxon>
        <taxon>Pentapetalae</taxon>
        <taxon>rosids</taxon>
        <taxon>fabids</taxon>
        <taxon>Fabales</taxon>
        <taxon>Quillajaceae</taxon>
        <taxon>Quillaja</taxon>
    </lineage>
</organism>
<evidence type="ECO:0000256" key="2">
    <source>
        <dbReference type="ARBA" id="ARBA00004141"/>
    </source>
</evidence>
<comment type="catalytic activity">
    <reaction evidence="8">
        <text>4-hydroxybenzoate + (2E)-geranyl diphosphate = 3-geranyl-4-hydroxybenzoate + diphosphate</text>
        <dbReference type="Rhea" id="RHEA:27854"/>
        <dbReference type="ChEBI" id="CHEBI:17879"/>
        <dbReference type="ChEBI" id="CHEBI:33019"/>
        <dbReference type="ChEBI" id="CHEBI:58057"/>
        <dbReference type="ChEBI" id="CHEBI:60878"/>
        <dbReference type="EC" id="2.5.1.93"/>
    </reaction>
</comment>
<keyword evidence="4 9" id="KW-0808">Transferase</keyword>
<dbReference type="KEGG" id="qsa:O6P43_020965"/>
<dbReference type="FunFam" id="1.20.120.1780:FF:000001">
    <property type="entry name" value="4-hydroxybenzoate octaprenyltransferase"/>
    <property type="match status" value="1"/>
</dbReference>
<accession>A0AAD7PM05</accession>
<name>A0AAD7PM05_QUISA</name>
<keyword evidence="10" id="KW-0732">Signal</keyword>
<dbReference type="AlphaFoldDB" id="A0AAD7PM05"/>
<feature type="transmembrane region" description="Helical" evidence="9">
    <location>
        <begin position="256"/>
        <end position="276"/>
    </location>
</feature>
<evidence type="ECO:0000256" key="10">
    <source>
        <dbReference type="SAM" id="SignalP"/>
    </source>
</evidence>
<keyword evidence="12" id="KW-1185">Reference proteome</keyword>
<feature type="signal peptide" evidence="10">
    <location>
        <begin position="1"/>
        <end position="22"/>
    </location>
</feature>
<evidence type="ECO:0000256" key="3">
    <source>
        <dbReference type="ARBA" id="ARBA00005985"/>
    </source>
</evidence>
<keyword evidence="5 9" id="KW-0812">Transmembrane</keyword>
<keyword evidence="9" id="KW-0831">Ubiquinone biosynthesis</keyword>
<dbReference type="InterPro" id="IPR000537">
    <property type="entry name" value="UbiA_prenyltransferase"/>
</dbReference>
<keyword evidence="9" id="KW-0496">Mitochondrion</keyword>
<keyword evidence="9" id="KW-0414">Isoprene biosynthesis</keyword>
<evidence type="ECO:0000256" key="6">
    <source>
        <dbReference type="ARBA" id="ARBA00022989"/>
    </source>
</evidence>
<dbReference type="InterPro" id="IPR006370">
    <property type="entry name" value="HB_polyprenyltransferase-like"/>
</dbReference>
<evidence type="ECO:0000313" key="12">
    <source>
        <dbReference type="Proteomes" id="UP001163823"/>
    </source>
</evidence>